<feature type="region of interest" description="Disordered" evidence="1">
    <location>
        <begin position="71"/>
        <end position="99"/>
    </location>
</feature>
<evidence type="ECO:0000313" key="3">
    <source>
        <dbReference type="Proteomes" id="UP000008022"/>
    </source>
</evidence>
<dbReference type="Proteomes" id="UP000008022">
    <property type="component" value="Unassembled WGS sequence"/>
</dbReference>
<proteinExistence type="predicted"/>
<evidence type="ECO:0000256" key="1">
    <source>
        <dbReference type="SAM" id="MobiDB-lite"/>
    </source>
</evidence>
<dbReference type="Gramene" id="ORUFI05G12730.1">
    <property type="protein sequence ID" value="ORUFI05G12730.1"/>
    <property type="gene ID" value="ORUFI05G12730"/>
</dbReference>
<dbReference type="AlphaFoldDB" id="A0A0E0PKS4"/>
<reference evidence="3" key="1">
    <citation type="submission" date="2013-06" db="EMBL/GenBank/DDBJ databases">
        <authorList>
            <person name="Zhao Q."/>
        </authorList>
    </citation>
    <scope>NUCLEOTIDE SEQUENCE</scope>
    <source>
        <strain evidence="3">cv. W1943</strain>
    </source>
</reference>
<keyword evidence="3" id="KW-1185">Reference proteome</keyword>
<reference evidence="2" key="2">
    <citation type="submission" date="2015-06" db="UniProtKB">
        <authorList>
            <consortium name="EnsemblPlants"/>
        </authorList>
    </citation>
    <scope>IDENTIFICATION</scope>
</reference>
<feature type="compositionally biased region" description="Basic and acidic residues" evidence="1">
    <location>
        <begin position="73"/>
        <end position="88"/>
    </location>
</feature>
<dbReference type="eggNOG" id="ENOG502SE5U">
    <property type="taxonomic scope" value="Eukaryota"/>
</dbReference>
<evidence type="ECO:0000313" key="2">
    <source>
        <dbReference type="EnsemblPlants" id="ORUFI05G12730.1"/>
    </source>
</evidence>
<accession>A0A0E0PKS4</accession>
<dbReference type="HOGENOM" id="CLU_1689580_0_0_1"/>
<name>A0A0E0PKS4_ORYRU</name>
<organism evidence="2 3">
    <name type="scientific">Oryza rufipogon</name>
    <name type="common">Brownbeard rice</name>
    <name type="synonym">Asian wild rice</name>
    <dbReference type="NCBI Taxonomy" id="4529"/>
    <lineage>
        <taxon>Eukaryota</taxon>
        <taxon>Viridiplantae</taxon>
        <taxon>Streptophyta</taxon>
        <taxon>Embryophyta</taxon>
        <taxon>Tracheophyta</taxon>
        <taxon>Spermatophyta</taxon>
        <taxon>Magnoliopsida</taxon>
        <taxon>Liliopsida</taxon>
        <taxon>Poales</taxon>
        <taxon>Poaceae</taxon>
        <taxon>BOP clade</taxon>
        <taxon>Oryzoideae</taxon>
        <taxon>Oryzeae</taxon>
        <taxon>Oryzinae</taxon>
        <taxon>Oryza</taxon>
    </lineage>
</organism>
<dbReference type="EnsemblPlants" id="ORUFI05G12730.1">
    <property type="protein sequence ID" value="ORUFI05G12730.1"/>
    <property type="gene ID" value="ORUFI05G12730"/>
</dbReference>
<sequence>MPIPLASPCIRRPLLQRVGSRRSPPRHHPSCVDLLRVPLWQPPPWLVFARWWHARRGSICRRRGYRCSGFGDSEQREEQLNRTEEMARRKSNPHKGRGDEEEYPMVAYACCPCYVLSSVIRGIGRCLFVACYPAIQCCGLDECRHHHTTTQLSHFR</sequence>
<protein>
    <submittedName>
        <fullName evidence="2">Uncharacterized protein</fullName>
    </submittedName>
</protein>